<accession>A0A1B2DJT1</accession>
<dbReference type="SUPFAM" id="SSF56349">
    <property type="entry name" value="DNA breaking-rejoining enzymes"/>
    <property type="match status" value="1"/>
</dbReference>
<protein>
    <recommendedName>
        <fullName evidence="2">Integrase SAM-like N-terminal domain-containing protein</fullName>
    </recommendedName>
</protein>
<dbReference type="InterPro" id="IPR011010">
    <property type="entry name" value="DNA_brk_join_enz"/>
</dbReference>
<name>A0A1B2DJT1_9BACL</name>
<feature type="domain" description="Integrase SAM-like N-terminal" evidence="2">
    <location>
        <begin position="60"/>
        <end position="113"/>
    </location>
</feature>
<dbReference type="GO" id="GO:0003677">
    <property type="term" value="F:DNA binding"/>
    <property type="evidence" value="ECO:0007669"/>
    <property type="project" value="UniProtKB-KW"/>
</dbReference>
<dbReference type="Gene3D" id="1.10.150.130">
    <property type="match status" value="1"/>
</dbReference>
<gene>
    <name evidence="3" type="ORF">BBD42_16865</name>
</gene>
<dbReference type="GO" id="GO:0015074">
    <property type="term" value="P:DNA integration"/>
    <property type="evidence" value="ECO:0007669"/>
    <property type="project" value="InterPro"/>
</dbReference>
<keyword evidence="1" id="KW-0238">DNA-binding</keyword>
<dbReference type="EMBL" id="CP016808">
    <property type="protein sequence ID" value="ANY67959.1"/>
    <property type="molecule type" value="Genomic_DNA"/>
</dbReference>
<evidence type="ECO:0000313" key="3">
    <source>
        <dbReference type="EMBL" id="ANY67959.1"/>
    </source>
</evidence>
<sequence length="117" mass="14112">MKKKEEKEVQKYTLKNGEARYRYRYKYHDVNGKEAERALLQAKVDVANGNLKKVQYSQITVGQWLDIWYEMYSDSWAISTCVVRKQTIKKHMKPLLGRFKLEELDRSTYIRFRLTKL</sequence>
<dbReference type="InterPro" id="IPR010998">
    <property type="entry name" value="Integrase_recombinase_N"/>
</dbReference>
<dbReference type="RefSeq" id="WP_172455527.1">
    <property type="nucleotide sequence ID" value="NZ_CP016808.1"/>
</dbReference>
<dbReference type="InterPro" id="IPR004107">
    <property type="entry name" value="Integrase_SAM-like_N"/>
</dbReference>
<dbReference type="AlphaFoldDB" id="A0A1B2DJT1"/>
<evidence type="ECO:0000259" key="2">
    <source>
        <dbReference type="Pfam" id="PF14659"/>
    </source>
</evidence>
<evidence type="ECO:0000256" key="1">
    <source>
        <dbReference type="ARBA" id="ARBA00023125"/>
    </source>
</evidence>
<organism evidence="3">
    <name type="scientific">Paenibacillus sp. BIHB 4019</name>
    <dbReference type="NCBI Taxonomy" id="1870819"/>
    <lineage>
        <taxon>Bacteria</taxon>
        <taxon>Bacillati</taxon>
        <taxon>Bacillota</taxon>
        <taxon>Bacilli</taxon>
        <taxon>Bacillales</taxon>
        <taxon>Paenibacillaceae</taxon>
        <taxon>Paenibacillus</taxon>
    </lineage>
</organism>
<dbReference type="Pfam" id="PF14659">
    <property type="entry name" value="Phage_int_SAM_3"/>
    <property type="match status" value="1"/>
</dbReference>
<reference evidence="3" key="1">
    <citation type="submission" date="2016-08" db="EMBL/GenBank/DDBJ databases">
        <title>Complete Genome Seqeunce of Paenibacillus sp. BIHB 4019 from tea rhizoplane.</title>
        <authorList>
            <person name="Thakur R."/>
            <person name="Swarnkar M.K."/>
            <person name="Gulati A."/>
        </authorList>
    </citation>
    <scope>NUCLEOTIDE SEQUENCE [LARGE SCALE GENOMIC DNA]</scope>
    <source>
        <strain evidence="3">BIHB4019</strain>
    </source>
</reference>
<proteinExistence type="predicted"/>